<protein>
    <submittedName>
        <fullName evidence="3">Flp pilus assembly protein TadG</fullName>
    </submittedName>
</protein>
<name>A0A7W6EDZ7_9HYPH</name>
<dbReference type="EMBL" id="JACIEK010000002">
    <property type="protein sequence ID" value="MBB3997587.1"/>
    <property type="molecule type" value="Genomic_DNA"/>
</dbReference>
<comment type="caution">
    <text evidence="3">The sequence shown here is derived from an EMBL/GenBank/DDBJ whole genome shotgun (WGS) entry which is preliminary data.</text>
</comment>
<keyword evidence="4" id="KW-1185">Reference proteome</keyword>
<organism evidence="3 4">
    <name type="scientific">Aureimonas pseudogalii</name>
    <dbReference type="NCBI Taxonomy" id="1744844"/>
    <lineage>
        <taxon>Bacteria</taxon>
        <taxon>Pseudomonadati</taxon>
        <taxon>Pseudomonadota</taxon>
        <taxon>Alphaproteobacteria</taxon>
        <taxon>Hyphomicrobiales</taxon>
        <taxon>Aurantimonadaceae</taxon>
        <taxon>Aureimonas</taxon>
    </lineage>
</organism>
<evidence type="ECO:0000259" key="2">
    <source>
        <dbReference type="Pfam" id="PF13400"/>
    </source>
</evidence>
<keyword evidence="1" id="KW-1133">Transmembrane helix</keyword>
<evidence type="ECO:0000256" key="1">
    <source>
        <dbReference type="SAM" id="Phobius"/>
    </source>
</evidence>
<dbReference type="SUPFAM" id="SSF53300">
    <property type="entry name" value="vWA-like"/>
    <property type="match status" value="1"/>
</dbReference>
<feature type="domain" description="Putative Flp pilus-assembly TadG-like N-terminal" evidence="2">
    <location>
        <begin position="22"/>
        <end position="63"/>
    </location>
</feature>
<dbReference type="AlphaFoldDB" id="A0A7W6EDZ7"/>
<gene>
    <name evidence="3" type="ORF">GGR04_001423</name>
</gene>
<evidence type="ECO:0000313" key="4">
    <source>
        <dbReference type="Proteomes" id="UP000542776"/>
    </source>
</evidence>
<proteinExistence type="predicted"/>
<dbReference type="Proteomes" id="UP000542776">
    <property type="component" value="Unassembled WGS sequence"/>
</dbReference>
<keyword evidence="1" id="KW-0812">Transmembrane</keyword>
<dbReference type="Pfam" id="PF13400">
    <property type="entry name" value="Tad"/>
    <property type="match status" value="1"/>
</dbReference>
<sequence>MPLLFRLRNFLRFERGANIPIMAALLLIPMTLLAGGAVDFVGHEKIRVALQDALDRGVLAAAALNQSEDPRKVVMSYLRTVPGGATAELTLSEEKRTNYRKITAGAKVTYVPSFLQLADIRKLDVAAAATAQEARQNIELSLVLDISGSMLDNGGMKLLKPAAKSFLDTMLKPDVRPFTSVSIVPFAGQVSAGSKAIYQYLATPFYGLTPLHGRVIQEKTWCFELPSGDFAAGTPTFAFRKQVPHFSVYNISAAGKQPWWCPTDEAGITYPTNDVTYLKNRVELLRPFDGTGTAYGMKWGELLLNPSMQSSLKAIGDKGLAPIPEAFRSRPAAFDDKDTMKFIVLMTDGQIGFQPRPTNGEAEVTDRNIPQTNQIYTQSQSEALYKQVCAYTKKQGITIFTIAFAISDNSVANSIASCASQLGYAYRVDGLDMATAFRSIATTLQQIRLVK</sequence>
<dbReference type="Gene3D" id="3.40.50.410">
    <property type="entry name" value="von Willebrand factor, type A domain"/>
    <property type="match status" value="1"/>
</dbReference>
<evidence type="ECO:0000313" key="3">
    <source>
        <dbReference type="EMBL" id="MBB3997587.1"/>
    </source>
</evidence>
<dbReference type="InterPro" id="IPR036465">
    <property type="entry name" value="vWFA_dom_sf"/>
</dbReference>
<dbReference type="InterPro" id="IPR028087">
    <property type="entry name" value="Tad_N"/>
</dbReference>
<reference evidence="3 4" key="1">
    <citation type="submission" date="2020-08" db="EMBL/GenBank/DDBJ databases">
        <title>Genomic Encyclopedia of Type Strains, Phase IV (KMG-IV): sequencing the most valuable type-strain genomes for metagenomic binning, comparative biology and taxonomic classification.</title>
        <authorList>
            <person name="Goeker M."/>
        </authorList>
    </citation>
    <scope>NUCLEOTIDE SEQUENCE [LARGE SCALE GENOMIC DNA]</scope>
    <source>
        <strain evidence="3 4">DSM 102238</strain>
    </source>
</reference>
<accession>A0A7W6EDZ7</accession>
<feature type="transmembrane region" description="Helical" evidence="1">
    <location>
        <begin position="21"/>
        <end position="42"/>
    </location>
</feature>
<dbReference type="RefSeq" id="WP_183199138.1">
    <property type="nucleotide sequence ID" value="NZ_JACIEK010000002.1"/>
</dbReference>
<keyword evidence="1" id="KW-0472">Membrane</keyword>